<evidence type="ECO:0000256" key="2">
    <source>
        <dbReference type="ARBA" id="ARBA00022692"/>
    </source>
</evidence>
<dbReference type="EC" id="3.4.21.89" evidence="5"/>
<accession>A0ABV8DZ05</accession>
<keyword evidence="3 6" id="KW-1133">Transmembrane helix</keyword>
<keyword evidence="2 6" id="KW-0812">Transmembrane</keyword>
<dbReference type="InterPro" id="IPR036286">
    <property type="entry name" value="LexA/Signal_pep-like_sf"/>
</dbReference>
<dbReference type="InterPro" id="IPR019533">
    <property type="entry name" value="Peptidase_S26"/>
</dbReference>
<evidence type="ECO:0000256" key="6">
    <source>
        <dbReference type="SAM" id="Phobius"/>
    </source>
</evidence>
<dbReference type="SUPFAM" id="SSF51306">
    <property type="entry name" value="LexA/Signal peptidase"/>
    <property type="match status" value="1"/>
</dbReference>
<dbReference type="PANTHER" id="PTHR10806:SF6">
    <property type="entry name" value="SIGNAL PEPTIDASE COMPLEX CATALYTIC SUBUNIT SEC11"/>
    <property type="match status" value="1"/>
</dbReference>
<dbReference type="Proteomes" id="UP001595696">
    <property type="component" value="Unassembled WGS sequence"/>
</dbReference>
<protein>
    <recommendedName>
        <fullName evidence="5">Signal peptidase I</fullName>
        <ecNumber evidence="5">3.4.21.89</ecNumber>
    </recommendedName>
</protein>
<reference evidence="8" key="1">
    <citation type="journal article" date="2019" name="Int. J. Syst. Evol. Microbiol.">
        <title>The Global Catalogue of Microorganisms (GCM) 10K type strain sequencing project: providing services to taxonomists for standard genome sequencing and annotation.</title>
        <authorList>
            <consortium name="The Broad Institute Genomics Platform"/>
            <consortium name="The Broad Institute Genome Sequencing Center for Infectious Disease"/>
            <person name="Wu L."/>
            <person name="Ma J."/>
        </authorList>
    </citation>
    <scope>NUCLEOTIDE SEQUENCE [LARGE SCALE GENOMIC DNA]</scope>
    <source>
        <strain evidence="8">CGMCC 4.7330</strain>
    </source>
</reference>
<feature type="transmembrane region" description="Helical" evidence="6">
    <location>
        <begin position="159"/>
        <end position="178"/>
    </location>
</feature>
<keyword evidence="4 6" id="KW-0472">Membrane</keyword>
<keyword evidence="7" id="KW-0378">Hydrolase</keyword>
<evidence type="ECO:0000256" key="1">
    <source>
        <dbReference type="ARBA" id="ARBA00004370"/>
    </source>
</evidence>
<proteinExistence type="predicted"/>
<evidence type="ECO:0000313" key="7">
    <source>
        <dbReference type="EMBL" id="MFC3964959.1"/>
    </source>
</evidence>
<evidence type="ECO:0000256" key="5">
    <source>
        <dbReference type="NCBIfam" id="TIGR02228"/>
    </source>
</evidence>
<feature type="transmembrane region" description="Helical" evidence="6">
    <location>
        <begin position="28"/>
        <end position="48"/>
    </location>
</feature>
<keyword evidence="8" id="KW-1185">Reference proteome</keyword>
<name>A0ABV8DZ05_9NOCA</name>
<comment type="caution">
    <text evidence="7">The sequence shown here is derived from an EMBL/GenBank/DDBJ whole genome shotgun (WGS) entry which is preliminary data.</text>
</comment>
<evidence type="ECO:0000313" key="8">
    <source>
        <dbReference type="Proteomes" id="UP001595696"/>
    </source>
</evidence>
<dbReference type="EMBL" id="JBHSAX010000019">
    <property type="protein sequence ID" value="MFC3964959.1"/>
    <property type="molecule type" value="Genomic_DNA"/>
</dbReference>
<gene>
    <name evidence="7" type="ORF">ACFO0B_23480</name>
</gene>
<evidence type="ECO:0000256" key="4">
    <source>
        <dbReference type="ARBA" id="ARBA00023136"/>
    </source>
</evidence>
<comment type="subcellular location">
    <subcellularLocation>
        <location evidence="1">Membrane</location>
    </subcellularLocation>
</comment>
<dbReference type="CDD" id="cd06530">
    <property type="entry name" value="S26_SPase_I"/>
    <property type="match status" value="1"/>
</dbReference>
<evidence type="ECO:0000256" key="3">
    <source>
        <dbReference type="ARBA" id="ARBA00022989"/>
    </source>
</evidence>
<organism evidence="7 8">
    <name type="scientific">Nocardia jiangsuensis</name>
    <dbReference type="NCBI Taxonomy" id="1691563"/>
    <lineage>
        <taxon>Bacteria</taxon>
        <taxon>Bacillati</taxon>
        <taxon>Actinomycetota</taxon>
        <taxon>Actinomycetes</taxon>
        <taxon>Mycobacteriales</taxon>
        <taxon>Nocardiaceae</taxon>
        <taxon>Nocardia</taxon>
    </lineage>
</organism>
<dbReference type="GO" id="GO:0009003">
    <property type="term" value="F:signal peptidase activity"/>
    <property type="evidence" value="ECO:0007669"/>
    <property type="project" value="UniProtKB-EC"/>
</dbReference>
<sequence>MTTHSERASAPATDRTGLGWWVRTTASWLLLFVLVGLLVVTILVPLVVGGQSFTILTGSMEPRYSPGTLVVVRPLPAEDLAVGTPITYQVRSGDPHVVTHRIVSLRRSPDGRYGFVTRGDANQVDDEGIVRTEQIRGAVWYSIPYLGYLNNWFSGPKRTNTITVLIVLLAGYAIYAIATDTRDRRRAGRERSTP</sequence>
<dbReference type="PRINTS" id="PR00728">
    <property type="entry name" value="SIGNALPTASE"/>
</dbReference>
<dbReference type="InterPro" id="IPR001733">
    <property type="entry name" value="Peptidase_S26B"/>
</dbReference>
<dbReference type="RefSeq" id="WP_378614725.1">
    <property type="nucleotide sequence ID" value="NZ_JBHSAX010000019.1"/>
</dbReference>
<dbReference type="NCBIfam" id="TIGR02228">
    <property type="entry name" value="sigpep_I_arch"/>
    <property type="match status" value="1"/>
</dbReference>
<dbReference type="PANTHER" id="PTHR10806">
    <property type="entry name" value="SIGNAL PEPTIDASE COMPLEX CATALYTIC SUBUNIT SEC11"/>
    <property type="match status" value="1"/>
</dbReference>